<gene>
    <name evidence="3" type="ORF">Bca52824_003945</name>
    <name evidence="2" type="ORF">Bca52824_043340</name>
</gene>
<dbReference type="AlphaFoldDB" id="A0A8X7WP48"/>
<organism evidence="3 4">
    <name type="scientific">Brassica carinata</name>
    <name type="common">Ethiopian mustard</name>
    <name type="synonym">Abyssinian cabbage</name>
    <dbReference type="NCBI Taxonomy" id="52824"/>
    <lineage>
        <taxon>Eukaryota</taxon>
        <taxon>Viridiplantae</taxon>
        <taxon>Streptophyta</taxon>
        <taxon>Embryophyta</taxon>
        <taxon>Tracheophyta</taxon>
        <taxon>Spermatophyta</taxon>
        <taxon>Magnoliopsida</taxon>
        <taxon>eudicotyledons</taxon>
        <taxon>Gunneridae</taxon>
        <taxon>Pentapetalae</taxon>
        <taxon>rosids</taxon>
        <taxon>malvids</taxon>
        <taxon>Brassicales</taxon>
        <taxon>Brassicaceae</taxon>
        <taxon>Brassiceae</taxon>
        <taxon>Brassica</taxon>
    </lineage>
</organism>
<dbReference type="EMBL" id="JAAMPC010000001">
    <property type="protein sequence ID" value="KAG2332765.1"/>
    <property type="molecule type" value="Genomic_DNA"/>
</dbReference>
<keyword evidence="4" id="KW-1185">Reference proteome</keyword>
<evidence type="ECO:0000313" key="2">
    <source>
        <dbReference type="EMBL" id="KAG2296671.1"/>
    </source>
</evidence>
<accession>A0A8X7WP48</accession>
<dbReference type="OrthoDB" id="49309at2759"/>
<proteinExistence type="predicted"/>
<feature type="region of interest" description="Disordered" evidence="1">
    <location>
        <begin position="178"/>
        <end position="197"/>
    </location>
</feature>
<comment type="caution">
    <text evidence="3">The sequence shown here is derived from an EMBL/GenBank/DDBJ whole genome shotgun (WGS) entry which is preliminary data.</text>
</comment>
<dbReference type="EMBL" id="JAAMPC010000009">
    <property type="protein sequence ID" value="KAG2296671.1"/>
    <property type="molecule type" value="Genomic_DNA"/>
</dbReference>
<name>A0A8X7WP48_BRACI</name>
<dbReference type="Proteomes" id="UP000886595">
    <property type="component" value="Unassembled WGS sequence"/>
</dbReference>
<evidence type="ECO:0000313" key="3">
    <source>
        <dbReference type="EMBL" id="KAG2332765.1"/>
    </source>
</evidence>
<sequence>MKSLVELEYITLHPFDSGLVFLINVISPSVFAKNQCCTTSIIKGGMSGRENLSTAEEVNSSEKNDSGLVMHPLLFWTPEHGQVTTSSTKGFSCSSTFLSGTGKNAKLCELEDASGAVDKGCIAASGRNDGSQVAGSNATSRCIDEMGDQSNQGIVMEHEELSDSDQEMMEEQHVEFECEEMTDSQGEDDSECDGNSR</sequence>
<evidence type="ECO:0000313" key="4">
    <source>
        <dbReference type="Proteomes" id="UP000886595"/>
    </source>
</evidence>
<evidence type="ECO:0000256" key="1">
    <source>
        <dbReference type="SAM" id="MobiDB-lite"/>
    </source>
</evidence>
<reference evidence="3 4" key="1">
    <citation type="submission" date="2020-02" db="EMBL/GenBank/DDBJ databases">
        <authorList>
            <person name="Ma Q."/>
            <person name="Huang Y."/>
            <person name="Song X."/>
            <person name="Pei D."/>
        </authorList>
    </citation>
    <scope>NUCLEOTIDE SEQUENCE [LARGE SCALE GENOMIC DNA]</scope>
    <source>
        <strain evidence="3">Sxm20200214</strain>
        <tissue evidence="3">Leaf</tissue>
    </source>
</reference>
<protein>
    <submittedName>
        <fullName evidence="3">Uncharacterized protein</fullName>
    </submittedName>
</protein>